<accession>C6RIB3</accession>
<proteinExistence type="predicted"/>
<dbReference type="AlphaFoldDB" id="C6RIB3"/>
<protein>
    <submittedName>
        <fullName evidence="1">Uncharacterized protein</fullName>
    </submittedName>
</protein>
<dbReference type="STRING" id="553219.CAMSH0001_0265"/>
<organism evidence="1 2">
    <name type="scientific">Campylobacter showae RM3277</name>
    <dbReference type="NCBI Taxonomy" id="553219"/>
    <lineage>
        <taxon>Bacteria</taxon>
        <taxon>Pseudomonadati</taxon>
        <taxon>Campylobacterota</taxon>
        <taxon>Epsilonproteobacteria</taxon>
        <taxon>Campylobacterales</taxon>
        <taxon>Campylobacteraceae</taxon>
        <taxon>Campylobacter</taxon>
    </lineage>
</organism>
<evidence type="ECO:0000313" key="2">
    <source>
        <dbReference type="Proteomes" id="UP000003107"/>
    </source>
</evidence>
<dbReference type="Proteomes" id="UP000003107">
    <property type="component" value="Unassembled WGS sequence"/>
</dbReference>
<name>C6RIB3_9BACT</name>
<reference evidence="1 2" key="1">
    <citation type="submission" date="2009-07" db="EMBL/GenBank/DDBJ databases">
        <authorList>
            <person name="Madupu R."/>
            <person name="Sebastian Y."/>
            <person name="Durkin A.S."/>
            <person name="Torralba M."/>
            <person name="Methe B."/>
            <person name="Sutton G.G."/>
            <person name="Strausberg R.L."/>
            <person name="Nelson K.E."/>
        </authorList>
    </citation>
    <scope>NUCLEOTIDE SEQUENCE [LARGE SCALE GENOMIC DNA]</scope>
    <source>
        <strain evidence="1 2">RM3277</strain>
    </source>
</reference>
<keyword evidence="2" id="KW-1185">Reference proteome</keyword>
<sequence length="39" mass="4841">MRLNIKLNLARFRLLNFRRMNENKIFSHSCRFDANGMRR</sequence>
<evidence type="ECO:0000313" key="1">
    <source>
        <dbReference type="EMBL" id="EET78914.1"/>
    </source>
</evidence>
<dbReference type="EMBL" id="ACVQ01000029">
    <property type="protein sequence ID" value="EET78914.1"/>
    <property type="molecule type" value="Genomic_DNA"/>
</dbReference>
<comment type="caution">
    <text evidence="1">The sequence shown here is derived from an EMBL/GenBank/DDBJ whole genome shotgun (WGS) entry which is preliminary data.</text>
</comment>
<gene>
    <name evidence="1" type="ORF">CAMSH0001_0265</name>
</gene>